<reference evidence="1 2" key="1">
    <citation type="journal article" date="2018" name="Front. Plant Sci.">
        <title>Red Clover (Trifolium pratense) and Zigzag Clover (T. medium) - A Picture of Genomic Similarities and Differences.</title>
        <authorList>
            <person name="Dluhosova J."/>
            <person name="Istvanek J."/>
            <person name="Nedelnik J."/>
            <person name="Repkova J."/>
        </authorList>
    </citation>
    <scope>NUCLEOTIDE SEQUENCE [LARGE SCALE GENOMIC DNA]</scope>
    <source>
        <strain evidence="2">cv. 10/8</strain>
        <tissue evidence="1">Leaf</tissue>
    </source>
</reference>
<keyword evidence="2" id="KW-1185">Reference proteome</keyword>
<proteinExistence type="predicted"/>
<dbReference type="AlphaFoldDB" id="A0A392WAY3"/>
<feature type="non-terminal residue" evidence="1">
    <location>
        <position position="1"/>
    </location>
</feature>
<organism evidence="1 2">
    <name type="scientific">Trifolium medium</name>
    <dbReference type="NCBI Taxonomy" id="97028"/>
    <lineage>
        <taxon>Eukaryota</taxon>
        <taxon>Viridiplantae</taxon>
        <taxon>Streptophyta</taxon>
        <taxon>Embryophyta</taxon>
        <taxon>Tracheophyta</taxon>
        <taxon>Spermatophyta</taxon>
        <taxon>Magnoliopsida</taxon>
        <taxon>eudicotyledons</taxon>
        <taxon>Gunneridae</taxon>
        <taxon>Pentapetalae</taxon>
        <taxon>rosids</taxon>
        <taxon>fabids</taxon>
        <taxon>Fabales</taxon>
        <taxon>Fabaceae</taxon>
        <taxon>Papilionoideae</taxon>
        <taxon>50 kb inversion clade</taxon>
        <taxon>NPAAA clade</taxon>
        <taxon>Hologalegina</taxon>
        <taxon>IRL clade</taxon>
        <taxon>Trifolieae</taxon>
        <taxon>Trifolium</taxon>
    </lineage>
</organism>
<protein>
    <submittedName>
        <fullName evidence="1">Uncharacterized protein</fullName>
    </submittedName>
</protein>
<evidence type="ECO:0000313" key="2">
    <source>
        <dbReference type="Proteomes" id="UP000265520"/>
    </source>
</evidence>
<comment type="caution">
    <text evidence="1">The sequence shown here is derived from an EMBL/GenBank/DDBJ whole genome shotgun (WGS) entry which is preliminary data.</text>
</comment>
<dbReference type="EMBL" id="LXQA011411087">
    <property type="protein sequence ID" value="MCI96301.1"/>
    <property type="molecule type" value="Genomic_DNA"/>
</dbReference>
<accession>A0A392WAY3</accession>
<dbReference type="Proteomes" id="UP000265520">
    <property type="component" value="Unassembled WGS sequence"/>
</dbReference>
<evidence type="ECO:0000313" key="1">
    <source>
        <dbReference type="EMBL" id="MCI96301.1"/>
    </source>
</evidence>
<sequence length="52" mass="5819">ALSPTANTITEPQANNSLPQRQQALKPFLAKHIRVHRRGGDNHNHSKPTIQK</sequence>
<name>A0A392WAY3_9FABA</name>